<comment type="caution">
    <text evidence="1">The sequence shown here is derived from an EMBL/GenBank/DDBJ whole genome shotgun (WGS) entry which is preliminary data.</text>
</comment>
<name>A0A5N8HCK4_ECOLX</name>
<dbReference type="EMBL" id="VOTT01000470">
    <property type="protein sequence ID" value="MPU50688.1"/>
    <property type="molecule type" value="Genomic_DNA"/>
</dbReference>
<reference evidence="1 2" key="1">
    <citation type="submission" date="2019-08" db="EMBL/GenBank/DDBJ databases">
        <title>Identification of Water Treatment Resistant and Multidrug Resistant Urinary Pathogenic Escherichia coli in Wastewater.</title>
        <authorList>
            <person name="Neumann N."/>
        </authorList>
    </citation>
    <scope>NUCLEOTIDE SEQUENCE [LARGE SCALE GENOMIC DNA]</scope>
    <source>
        <strain evidence="1 2">WU2356</strain>
    </source>
</reference>
<evidence type="ECO:0000313" key="2">
    <source>
        <dbReference type="Proteomes" id="UP000392867"/>
    </source>
</evidence>
<sequence>TIHAGLDDTWMQALSQFGWRGLLPENERVEFSAPSGQDGEISS</sequence>
<dbReference type="AlphaFoldDB" id="A0A5N8HCK4"/>
<accession>A0A5N8HCK4</accession>
<protein>
    <submittedName>
        <fullName evidence="1">tRNA pseudouridine(65) synthase TruC</fullName>
    </submittedName>
</protein>
<evidence type="ECO:0000313" key="1">
    <source>
        <dbReference type="EMBL" id="MPU50688.1"/>
    </source>
</evidence>
<feature type="non-terminal residue" evidence="1">
    <location>
        <position position="1"/>
    </location>
</feature>
<gene>
    <name evidence="1" type="ORF">FVB16_18000</name>
</gene>
<dbReference type="Proteomes" id="UP000392867">
    <property type="component" value="Unassembled WGS sequence"/>
</dbReference>
<organism evidence="1 2">
    <name type="scientific">Escherichia coli</name>
    <dbReference type="NCBI Taxonomy" id="562"/>
    <lineage>
        <taxon>Bacteria</taxon>
        <taxon>Pseudomonadati</taxon>
        <taxon>Pseudomonadota</taxon>
        <taxon>Gammaproteobacteria</taxon>
        <taxon>Enterobacterales</taxon>
        <taxon>Enterobacteriaceae</taxon>
        <taxon>Escherichia</taxon>
    </lineage>
</organism>
<proteinExistence type="predicted"/>